<protein>
    <submittedName>
        <fullName evidence="13">Serine protease</fullName>
    </submittedName>
</protein>
<dbReference type="GO" id="GO:0046872">
    <property type="term" value="F:metal ion binding"/>
    <property type="evidence" value="ECO:0007669"/>
    <property type="project" value="UniProtKB-KW"/>
</dbReference>
<feature type="domain" description="Peptidase S8/S53" evidence="12">
    <location>
        <begin position="48"/>
        <end position="299"/>
    </location>
</feature>
<keyword evidence="8 10" id="KW-0720">Serine protease</keyword>
<keyword evidence="7 10" id="KW-0378">Hydrolase</keyword>
<dbReference type="SUPFAM" id="SSF52743">
    <property type="entry name" value="Subtilisin-like"/>
    <property type="match status" value="1"/>
</dbReference>
<dbReference type="PRINTS" id="PR00723">
    <property type="entry name" value="SUBTILISIN"/>
</dbReference>
<evidence type="ECO:0000256" key="3">
    <source>
        <dbReference type="ARBA" id="ARBA00011073"/>
    </source>
</evidence>
<dbReference type="PROSITE" id="PS00136">
    <property type="entry name" value="SUBTILASE_ASP"/>
    <property type="match status" value="1"/>
</dbReference>
<dbReference type="Proteomes" id="UP000271374">
    <property type="component" value="Unassembled WGS sequence"/>
</dbReference>
<evidence type="ECO:0000256" key="4">
    <source>
        <dbReference type="ARBA" id="ARBA00022525"/>
    </source>
</evidence>
<dbReference type="RefSeq" id="WP_126408291.1">
    <property type="nucleotide sequence ID" value="NZ_RXNT01000005.1"/>
</dbReference>
<dbReference type="PROSITE" id="PS00138">
    <property type="entry name" value="SUBTILASE_SER"/>
    <property type="match status" value="1"/>
</dbReference>
<dbReference type="InterPro" id="IPR036852">
    <property type="entry name" value="Peptidase_S8/S53_dom_sf"/>
</dbReference>
<evidence type="ECO:0000256" key="2">
    <source>
        <dbReference type="ARBA" id="ARBA00004613"/>
    </source>
</evidence>
<dbReference type="InterPro" id="IPR023828">
    <property type="entry name" value="Peptidase_S8_Ser-AS"/>
</dbReference>
<dbReference type="GO" id="GO:0004252">
    <property type="term" value="F:serine-type endopeptidase activity"/>
    <property type="evidence" value="ECO:0007669"/>
    <property type="project" value="UniProtKB-UniRule"/>
</dbReference>
<dbReference type="InterPro" id="IPR015500">
    <property type="entry name" value="Peptidase_S8_subtilisin-rel"/>
</dbReference>
<dbReference type="InterPro" id="IPR000209">
    <property type="entry name" value="Peptidase_S8/S53_dom"/>
</dbReference>
<dbReference type="GO" id="GO:0005576">
    <property type="term" value="C:extracellular region"/>
    <property type="evidence" value="ECO:0007669"/>
    <property type="project" value="UniProtKB-SubCell"/>
</dbReference>
<keyword evidence="14" id="KW-1185">Reference proteome</keyword>
<evidence type="ECO:0000256" key="10">
    <source>
        <dbReference type="PROSITE-ProRule" id="PRU01240"/>
    </source>
</evidence>
<dbReference type="EMBL" id="RXNT01000005">
    <property type="protein sequence ID" value="RTR33114.1"/>
    <property type="molecule type" value="Genomic_DNA"/>
</dbReference>
<feature type="active site" description="Charge relay system" evidence="10">
    <location>
        <position position="256"/>
    </location>
</feature>
<dbReference type="PANTHER" id="PTHR43806:SF11">
    <property type="entry name" value="CEREVISIN-RELATED"/>
    <property type="match status" value="1"/>
</dbReference>
<evidence type="ECO:0000256" key="8">
    <source>
        <dbReference type="ARBA" id="ARBA00022825"/>
    </source>
</evidence>
<keyword evidence="6" id="KW-0479">Metal-binding</keyword>
<evidence type="ECO:0000313" key="13">
    <source>
        <dbReference type="EMBL" id="RTR33114.1"/>
    </source>
</evidence>
<keyword evidence="4" id="KW-0964">Secreted</keyword>
<dbReference type="CDD" id="cd07477">
    <property type="entry name" value="Peptidases_S8_Subtilisin_subset"/>
    <property type="match status" value="1"/>
</dbReference>
<dbReference type="InterPro" id="IPR023827">
    <property type="entry name" value="Peptidase_S8_Asp-AS"/>
</dbReference>
<evidence type="ECO:0000256" key="9">
    <source>
        <dbReference type="ARBA" id="ARBA00022837"/>
    </source>
</evidence>
<dbReference type="GO" id="GO:0006508">
    <property type="term" value="P:proteolysis"/>
    <property type="evidence" value="ECO:0007669"/>
    <property type="project" value="UniProtKB-KW"/>
</dbReference>
<accession>A0A3S0KS32</accession>
<feature type="active site" description="Charge relay system" evidence="10">
    <location>
        <position position="92"/>
    </location>
</feature>
<dbReference type="Gene3D" id="3.40.50.200">
    <property type="entry name" value="Peptidase S8/S53 domain"/>
    <property type="match status" value="1"/>
</dbReference>
<evidence type="ECO:0000256" key="5">
    <source>
        <dbReference type="ARBA" id="ARBA00022670"/>
    </source>
</evidence>
<dbReference type="InterPro" id="IPR022398">
    <property type="entry name" value="Peptidase_S8_His-AS"/>
</dbReference>
<dbReference type="PROSITE" id="PS51892">
    <property type="entry name" value="SUBTILASE"/>
    <property type="match status" value="1"/>
</dbReference>
<evidence type="ECO:0000259" key="12">
    <source>
        <dbReference type="Pfam" id="PF00082"/>
    </source>
</evidence>
<dbReference type="InterPro" id="IPR034202">
    <property type="entry name" value="Subtilisin_Carlsberg-like"/>
</dbReference>
<comment type="caution">
    <text evidence="13">The sequence shown here is derived from an EMBL/GenBank/DDBJ whole genome shotgun (WGS) entry which is preliminary data.</text>
</comment>
<keyword evidence="9" id="KW-0106">Calcium</keyword>
<keyword evidence="5 10" id="KW-0645">Protease</keyword>
<evidence type="ECO:0000313" key="14">
    <source>
        <dbReference type="Proteomes" id="UP000271374"/>
    </source>
</evidence>
<evidence type="ECO:0000256" key="7">
    <source>
        <dbReference type="ARBA" id="ARBA00022801"/>
    </source>
</evidence>
<name>A0A3S0KS32_9BACI</name>
<proteinExistence type="inferred from homology"/>
<reference evidence="13 14" key="1">
    <citation type="submission" date="2018-12" db="EMBL/GenBank/DDBJ databases">
        <title>Bacillus yapensis draft genome sequence.</title>
        <authorList>
            <person name="Yu L."/>
            <person name="Xu X."/>
            <person name="Tang X."/>
        </authorList>
    </citation>
    <scope>NUCLEOTIDE SEQUENCE [LARGE SCALE GENOMIC DNA]</scope>
    <source>
        <strain evidence="13 14">XXST-01</strain>
    </source>
</reference>
<evidence type="ECO:0000256" key="6">
    <source>
        <dbReference type="ARBA" id="ARBA00022723"/>
    </source>
</evidence>
<dbReference type="OrthoDB" id="9798386at2"/>
<comment type="subcellular location">
    <subcellularLocation>
        <location evidence="2">Secreted</location>
    </subcellularLocation>
</comment>
<evidence type="ECO:0000256" key="1">
    <source>
        <dbReference type="ARBA" id="ARBA00001913"/>
    </source>
</evidence>
<comment type="cofactor">
    <cofactor evidence="1">
        <name>Ca(2+)</name>
        <dbReference type="ChEBI" id="CHEBI:29108"/>
    </cofactor>
</comment>
<gene>
    <name evidence="13" type="ORF">EKG37_08635</name>
</gene>
<feature type="active site" description="Charge relay system" evidence="10">
    <location>
        <position position="57"/>
    </location>
</feature>
<organism evidence="13 14">
    <name type="scientific">Bacillus yapensis</name>
    <dbReference type="NCBI Taxonomy" id="2492960"/>
    <lineage>
        <taxon>Bacteria</taxon>
        <taxon>Bacillati</taxon>
        <taxon>Bacillota</taxon>
        <taxon>Bacilli</taxon>
        <taxon>Bacillales</taxon>
        <taxon>Bacillaceae</taxon>
        <taxon>Bacillus</taxon>
    </lineage>
</organism>
<dbReference type="Pfam" id="PF00082">
    <property type="entry name" value="Peptidase_S8"/>
    <property type="match status" value="1"/>
</dbReference>
<evidence type="ECO:0000256" key="11">
    <source>
        <dbReference type="RuleBase" id="RU003355"/>
    </source>
</evidence>
<sequence>MKGEALITNRIVRLIPYKVESIQPAVDTVPAGVEIIEAPQIWAEANEGDGIVVAILDTGIDYNHPDLKDAVIDAKNFTDEGAEDDVMDGNGHGTHVAGTIAARREGYGLVGVAPKAKLLILKVLDSHGVGSYEGIIQAMNYVADWQGPNGEKVRAVNMSLGGPEDVPELHEAVKRLVDSEIPVIVAAGNEGDDREDTFEYSYPGSYNEVIEVAASTLTNEVAPFSNSNDQIDVLAPGVDIVSTWVDGQYAKLSGTSMATPHAVGAVALLIAIGEKTFKRTLTEAEIYALLVKRTVSLGNDATAEGHGLIKLNYSEKVRKLVSSIGETLV</sequence>
<dbReference type="PROSITE" id="PS00137">
    <property type="entry name" value="SUBTILASE_HIS"/>
    <property type="match status" value="1"/>
</dbReference>
<dbReference type="PANTHER" id="PTHR43806">
    <property type="entry name" value="PEPTIDASE S8"/>
    <property type="match status" value="1"/>
</dbReference>
<dbReference type="InterPro" id="IPR050131">
    <property type="entry name" value="Peptidase_S8_subtilisin-like"/>
</dbReference>
<dbReference type="AlphaFoldDB" id="A0A3S0KS32"/>
<comment type="similarity">
    <text evidence="3 10 11">Belongs to the peptidase S8 family.</text>
</comment>